<proteinExistence type="predicted"/>
<sequence length="150" mass="16657">MGLNLYNAARTETLRVSKFHDIRTPNKIQGNSKSSNSNLLLGHSFTMSISDFNIAMGFVDPDDVQLDLYHTALLEIPSDFDADSAYLVDEPLEAINSFDEDAIQLLENNRSSLLSLWMNNFIALKLASKQWKPTSQASSPCSKVVTSTIL</sequence>
<gene>
    <name evidence="1" type="ORF">F383_25695</name>
</gene>
<evidence type="ECO:0000313" key="2">
    <source>
        <dbReference type="Proteomes" id="UP000032142"/>
    </source>
</evidence>
<protein>
    <submittedName>
        <fullName evidence="1">Phenylalanine--tRNA ligase alpha subunit</fullName>
    </submittedName>
</protein>
<dbReference type="GO" id="GO:0016874">
    <property type="term" value="F:ligase activity"/>
    <property type="evidence" value="ECO:0007669"/>
    <property type="project" value="UniProtKB-KW"/>
</dbReference>
<accession>A0A0B0P0M8</accession>
<dbReference type="EMBL" id="KN410631">
    <property type="protein sequence ID" value="KHG18452.1"/>
    <property type="molecule type" value="Genomic_DNA"/>
</dbReference>
<reference evidence="2" key="1">
    <citation type="submission" date="2014-09" db="EMBL/GenBank/DDBJ databases">
        <authorList>
            <person name="Mudge J."/>
            <person name="Ramaraj T."/>
            <person name="Lindquist I.E."/>
            <person name="Bharti A.K."/>
            <person name="Sundararajan A."/>
            <person name="Cameron C.T."/>
            <person name="Woodward J.E."/>
            <person name="May G.D."/>
            <person name="Brubaker C."/>
            <person name="Broadhvest J."/>
            <person name="Wilkins T.A."/>
        </authorList>
    </citation>
    <scope>NUCLEOTIDE SEQUENCE</scope>
    <source>
        <strain evidence="2">cv. AKA8401</strain>
    </source>
</reference>
<organism evidence="1 2">
    <name type="scientific">Gossypium arboreum</name>
    <name type="common">Tree cotton</name>
    <name type="synonym">Gossypium nanking</name>
    <dbReference type="NCBI Taxonomy" id="29729"/>
    <lineage>
        <taxon>Eukaryota</taxon>
        <taxon>Viridiplantae</taxon>
        <taxon>Streptophyta</taxon>
        <taxon>Embryophyta</taxon>
        <taxon>Tracheophyta</taxon>
        <taxon>Spermatophyta</taxon>
        <taxon>Magnoliopsida</taxon>
        <taxon>eudicotyledons</taxon>
        <taxon>Gunneridae</taxon>
        <taxon>Pentapetalae</taxon>
        <taxon>rosids</taxon>
        <taxon>malvids</taxon>
        <taxon>Malvales</taxon>
        <taxon>Malvaceae</taxon>
        <taxon>Malvoideae</taxon>
        <taxon>Gossypium</taxon>
    </lineage>
</organism>
<keyword evidence="1" id="KW-0436">Ligase</keyword>
<dbReference type="Proteomes" id="UP000032142">
    <property type="component" value="Unassembled WGS sequence"/>
</dbReference>
<dbReference type="AlphaFoldDB" id="A0A0B0P0M8"/>
<keyword evidence="2" id="KW-1185">Reference proteome</keyword>
<evidence type="ECO:0000313" key="1">
    <source>
        <dbReference type="EMBL" id="KHG18452.1"/>
    </source>
</evidence>
<name>A0A0B0P0M8_GOSAR</name>